<dbReference type="PANTHER" id="PTHR43792">
    <property type="entry name" value="GNAT FAMILY, PUTATIVE (AFU_ORTHOLOGUE AFUA_3G00765)-RELATED-RELATED"/>
    <property type="match status" value="1"/>
</dbReference>
<dbReference type="InterPro" id="IPR000182">
    <property type="entry name" value="GNAT_dom"/>
</dbReference>
<evidence type="ECO:0000313" key="2">
    <source>
        <dbReference type="EMBL" id="MBD3107936.1"/>
    </source>
</evidence>
<dbReference type="Gene3D" id="3.40.630.30">
    <property type="match status" value="1"/>
</dbReference>
<dbReference type="PANTHER" id="PTHR43792:SF1">
    <property type="entry name" value="N-ACETYLTRANSFERASE DOMAIN-CONTAINING PROTEIN"/>
    <property type="match status" value="1"/>
</dbReference>
<dbReference type="EMBL" id="JACXSI010000012">
    <property type="protein sequence ID" value="MBD3107936.1"/>
    <property type="molecule type" value="Genomic_DNA"/>
</dbReference>
<protein>
    <submittedName>
        <fullName evidence="2">GNAT family N-acetyltransferase</fullName>
    </submittedName>
</protein>
<dbReference type="InterPro" id="IPR051531">
    <property type="entry name" value="N-acetyltransferase"/>
</dbReference>
<gene>
    <name evidence="2" type="ORF">IEO70_06115</name>
</gene>
<evidence type="ECO:0000259" key="1">
    <source>
        <dbReference type="PROSITE" id="PS51186"/>
    </source>
</evidence>
<dbReference type="Proteomes" id="UP000602076">
    <property type="component" value="Unassembled WGS sequence"/>
</dbReference>
<reference evidence="2" key="1">
    <citation type="submission" date="2020-09" db="EMBL/GenBank/DDBJ databases">
        <title>Bacillus faecalis sp. nov., a moderately halophilic bacterium isolated from cow faeces.</title>
        <authorList>
            <person name="Jiang L."/>
            <person name="Lee J."/>
        </authorList>
    </citation>
    <scope>NUCLEOTIDE SEQUENCE</scope>
    <source>
        <strain evidence="2">AGMB 02131</strain>
    </source>
</reference>
<organism evidence="2 3">
    <name type="scientific">Peribacillus faecalis</name>
    <dbReference type="NCBI Taxonomy" id="2772559"/>
    <lineage>
        <taxon>Bacteria</taxon>
        <taxon>Bacillati</taxon>
        <taxon>Bacillota</taxon>
        <taxon>Bacilli</taxon>
        <taxon>Bacillales</taxon>
        <taxon>Bacillaceae</taxon>
        <taxon>Peribacillus</taxon>
    </lineage>
</organism>
<dbReference type="InterPro" id="IPR016181">
    <property type="entry name" value="Acyl_CoA_acyltransferase"/>
</dbReference>
<keyword evidence="3" id="KW-1185">Reference proteome</keyword>
<dbReference type="Pfam" id="PF13302">
    <property type="entry name" value="Acetyltransf_3"/>
    <property type="match status" value="1"/>
</dbReference>
<dbReference type="RefSeq" id="WP_190997480.1">
    <property type="nucleotide sequence ID" value="NZ_JACXSI010000012.1"/>
</dbReference>
<dbReference type="SUPFAM" id="SSF55729">
    <property type="entry name" value="Acyl-CoA N-acyltransferases (Nat)"/>
    <property type="match status" value="1"/>
</dbReference>
<dbReference type="PROSITE" id="PS51186">
    <property type="entry name" value="GNAT"/>
    <property type="match status" value="1"/>
</dbReference>
<sequence length="172" mass="19922">MLETGRCLIMPFGKTDLLDVKKLFINAEVRKFLGGIRQEESIQELFDDMLNSSDRSSFYWVIREKNTDAFIGLVSLDPHHDGVHLEISYQLLPNWWKKGYATEVVHMIINYAFNELHLTKVVAETQTANKNSCKLLERLGMELEQTITRFGAEQGIYSIKNYNYGLNKGERQ</sequence>
<dbReference type="AlphaFoldDB" id="A0A927CVP9"/>
<dbReference type="GO" id="GO:0016747">
    <property type="term" value="F:acyltransferase activity, transferring groups other than amino-acyl groups"/>
    <property type="evidence" value="ECO:0007669"/>
    <property type="project" value="InterPro"/>
</dbReference>
<name>A0A927CVP9_9BACI</name>
<proteinExistence type="predicted"/>
<accession>A0A927CVP9</accession>
<comment type="caution">
    <text evidence="2">The sequence shown here is derived from an EMBL/GenBank/DDBJ whole genome shotgun (WGS) entry which is preliminary data.</text>
</comment>
<evidence type="ECO:0000313" key="3">
    <source>
        <dbReference type="Proteomes" id="UP000602076"/>
    </source>
</evidence>
<feature type="domain" description="N-acetyltransferase" evidence="1">
    <location>
        <begin position="7"/>
        <end position="163"/>
    </location>
</feature>